<feature type="transmembrane region" description="Helical" evidence="6">
    <location>
        <begin position="159"/>
        <end position="177"/>
    </location>
</feature>
<keyword evidence="4 6" id="KW-0472">Membrane</keyword>
<feature type="transmembrane region" description="Helical" evidence="6">
    <location>
        <begin position="79"/>
        <end position="102"/>
    </location>
</feature>
<evidence type="ECO:0000259" key="7">
    <source>
        <dbReference type="Pfam" id="PF01061"/>
    </source>
</evidence>
<dbReference type="RefSeq" id="WP_071655365.1">
    <property type="nucleotide sequence ID" value="NZ_MLCF01000016.1"/>
</dbReference>
<evidence type="ECO:0000256" key="5">
    <source>
        <dbReference type="SAM" id="MobiDB-lite"/>
    </source>
</evidence>
<dbReference type="GO" id="GO:0016020">
    <property type="term" value="C:membrane"/>
    <property type="evidence" value="ECO:0007669"/>
    <property type="project" value="UniProtKB-SubCell"/>
</dbReference>
<dbReference type="PANTHER" id="PTHR43027:SF2">
    <property type="entry name" value="TRANSPORT PERMEASE PROTEIN"/>
    <property type="match status" value="1"/>
</dbReference>
<evidence type="ECO:0000256" key="3">
    <source>
        <dbReference type="ARBA" id="ARBA00022989"/>
    </source>
</evidence>
<dbReference type="Pfam" id="PF01061">
    <property type="entry name" value="ABC2_membrane"/>
    <property type="match status" value="1"/>
</dbReference>
<dbReference type="EMBL" id="MLCF01000016">
    <property type="protein sequence ID" value="OIV38675.1"/>
    <property type="molecule type" value="Genomic_DNA"/>
</dbReference>
<accession>A0A1J7BJ21</accession>
<keyword evidence="2 6" id="KW-0812">Transmembrane</keyword>
<comment type="subcellular location">
    <subcellularLocation>
        <location evidence="1">Membrane</location>
        <topology evidence="1">Multi-pass membrane protein</topology>
    </subcellularLocation>
</comment>
<evidence type="ECO:0000313" key="8">
    <source>
        <dbReference type="EMBL" id="OIV38675.1"/>
    </source>
</evidence>
<evidence type="ECO:0000256" key="4">
    <source>
        <dbReference type="ARBA" id="ARBA00023136"/>
    </source>
</evidence>
<feature type="region of interest" description="Disordered" evidence="5">
    <location>
        <begin position="1"/>
        <end position="33"/>
    </location>
</feature>
<name>A0A1J7BJ21_9ACTN</name>
<dbReference type="InterPro" id="IPR052902">
    <property type="entry name" value="ABC-2_transporter"/>
</dbReference>
<gene>
    <name evidence="8" type="ORF">BIV57_04625</name>
</gene>
<dbReference type="PANTHER" id="PTHR43027">
    <property type="entry name" value="DOXORUBICIN RESISTANCE ABC TRANSPORTER PERMEASE PROTEIN DRRC-RELATED"/>
    <property type="match status" value="1"/>
</dbReference>
<keyword evidence="3 6" id="KW-1133">Transmembrane helix</keyword>
<dbReference type="InterPro" id="IPR013525">
    <property type="entry name" value="ABC2_TM"/>
</dbReference>
<sequence length="271" mass="28013">MSGTLAGTGRNSGTSPGTGPGTNPGTERRGGSAWRRIASVARAEVRLTLRNRSALALGALMPGVMVLAFYKAAQGAGGLVMVSGMGWVLLFSLYTGPVGTLTTRREQLVLKRMRTGELTDREVLAGTVSANALLAGLQLLVLLAAGIPMLKVAAPPAPAALLAGLVGGAALCLLLAASTSGLSKSYEATAMTTLPLFLLTMLGGGLAVPLDKFPHPVAEIAALLPLSPVLELLRIGWTGGGGMPKALLVLAVWLVLGWCAATRWFRWEPRR</sequence>
<feature type="domain" description="ABC-2 type transporter transmembrane" evidence="7">
    <location>
        <begin position="39"/>
        <end position="235"/>
    </location>
</feature>
<dbReference type="Proteomes" id="UP000243342">
    <property type="component" value="Unassembled WGS sequence"/>
</dbReference>
<comment type="caution">
    <text evidence="8">The sequence shown here is derived from an EMBL/GenBank/DDBJ whole genome shotgun (WGS) entry which is preliminary data.</text>
</comment>
<dbReference type="AlphaFoldDB" id="A0A1J7BJ21"/>
<feature type="transmembrane region" description="Helical" evidence="6">
    <location>
        <begin position="189"/>
        <end position="208"/>
    </location>
</feature>
<organism evidence="8 9">
    <name type="scientific">Mangrovactinospora gilvigrisea</name>
    <dbReference type="NCBI Taxonomy" id="1428644"/>
    <lineage>
        <taxon>Bacteria</taxon>
        <taxon>Bacillati</taxon>
        <taxon>Actinomycetota</taxon>
        <taxon>Actinomycetes</taxon>
        <taxon>Kitasatosporales</taxon>
        <taxon>Streptomycetaceae</taxon>
        <taxon>Mangrovactinospora</taxon>
    </lineage>
</organism>
<protein>
    <recommendedName>
        <fullName evidence="7">ABC-2 type transporter transmembrane domain-containing protein</fullName>
    </recommendedName>
</protein>
<dbReference type="OrthoDB" id="3214063at2"/>
<evidence type="ECO:0000256" key="6">
    <source>
        <dbReference type="SAM" id="Phobius"/>
    </source>
</evidence>
<proteinExistence type="predicted"/>
<keyword evidence="9" id="KW-1185">Reference proteome</keyword>
<feature type="transmembrane region" description="Helical" evidence="6">
    <location>
        <begin position="123"/>
        <end position="147"/>
    </location>
</feature>
<reference evidence="8 9" key="1">
    <citation type="submission" date="2016-10" db="EMBL/GenBank/DDBJ databases">
        <title>Genome sequence of Streptomyces gilvigriseus MUSC 26.</title>
        <authorList>
            <person name="Lee L.-H."/>
            <person name="Ser H.-L."/>
        </authorList>
    </citation>
    <scope>NUCLEOTIDE SEQUENCE [LARGE SCALE GENOMIC DNA]</scope>
    <source>
        <strain evidence="8 9">MUSC 26</strain>
    </source>
</reference>
<feature type="transmembrane region" description="Helical" evidence="6">
    <location>
        <begin position="54"/>
        <end position="73"/>
    </location>
</feature>
<evidence type="ECO:0000313" key="9">
    <source>
        <dbReference type="Proteomes" id="UP000243342"/>
    </source>
</evidence>
<evidence type="ECO:0000256" key="2">
    <source>
        <dbReference type="ARBA" id="ARBA00022692"/>
    </source>
</evidence>
<feature type="transmembrane region" description="Helical" evidence="6">
    <location>
        <begin position="246"/>
        <end position="265"/>
    </location>
</feature>
<dbReference type="STRING" id="1428644.BIV57_04625"/>
<dbReference type="GO" id="GO:0140359">
    <property type="term" value="F:ABC-type transporter activity"/>
    <property type="evidence" value="ECO:0007669"/>
    <property type="project" value="InterPro"/>
</dbReference>
<evidence type="ECO:0000256" key="1">
    <source>
        <dbReference type="ARBA" id="ARBA00004141"/>
    </source>
</evidence>